<reference evidence="1" key="1">
    <citation type="submission" date="2014-09" db="EMBL/GenBank/DDBJ databases">
        <authorList>
            <person name="Magalhaes I.L.F."/>
            <person name="Oliveira U."/>
            <person name="Santos F.R."/>
            <person name="Vidigal T.H.D.A."/>
            <person name="Brescovit A.D."/>
            <person name="Santos A.J."/>
        </authorList>
    </citation>
    <scope>NUCLEOTIDE SEQUENCE</scope>
    <source>
        <tissue evidence="1">Shoot tissue taken approximately 20 cm above the soil surface</tissue>
    </source>
</reference>
<proteinExistence type="predicted"/>
<sequence>MIFPYCVVCELNNLSDQSASQPLVNH</sequence>
<accession>A0A0A8Y9S9</accession>
<dbReference type="AlphaFoldDB" id="A0A0A8Y9S9"/>
<dbReference type="EMBL" id="GBRH01275785">
    <property type="protein sequence ID" value="JAD22110.1"/>
    <property type="molecule type" value="Transcribed_RNA"/>
</dbReference>
<reference evidence="1" key="2">
    <citation type="journal article" date="2015" name="Data Brief">
        <title>Shoot transcriptome of the giant reed, Arundo donax.</title>
        <authorList>
            <person name="Barrero R.A."/>
            <person name="Guerrero F.D."/>
            <person name="Moolhuijzen P."/>
            <person name="Goolsby J.A."/>
            <person name="Tidwell J."/>
            <person name="Bellgard S.E."/>
            <person name="Bellgard M.I."/>
        </authorList>
    </citation>
    <scope>NUCLEOTIDE SEQUENCE</scope>
    <source>
        <tissue evidence="1">Shoot tissue taken approximately 20 cm above the soil surface</tissue>
    </source>
</reference>
<protein>
    <submittedName>
        <fullName evidence="1">Uncharacterized protein</fullName>
    </submittedName>
</protein>
<organism evidence="1">
    <name type="scientific">Arundo donax</name>
    <name type="common">Giant reed</name>
    <name type="synonym">Donax arundinaceus</name>
    <dbReference type="NCBI Taxonomy" id="35708"/>
    <lineage>
        <taxon>Eukaryota</taxon>
        <taxon>Viridiplantae</taxon>
        <taxon>Streptophyta</taxon>
        <taxon>Embryophyta</taxon>
        <taxon>Tracheophyta</taxon>
        <taxon>Spermatophyta</taxon>
        <taxon>Magnoliopsida</taxon>
        <taxon>Liliopsida</taxon>
        <taxon>Poales</taxon>
        <taxon>Poaceae</taxon>
        <taxon>PACMAD clade</taxon>
        <taxon>Arundinoideae</taxon>
        <taxon>Arundineae</taxon>
        <taxon>Arundo</taxon>
    </lineage>
</organism>
<evidence type="ECO:0000313" key="1">
    <source>
        <dbReference type="EMBL" id="JAD22110.1"/>
    </source>
</evidence>
<name>A0A0A8Y9S9_ARUDO</name>